<proteinExistence type="predicted"/>
<evidence type="ECO:0008006" key="3">
    <source>
        <dbReference type="Google" id="ProtNLM"/>
    </source>
</evidence>
<organism evidence="1 2">
    <name type="scientific">Novosphingobium album</name>
    <name type="common">ex Liu et al. 2023</name>
    <dbReference type="NCBI Taxonomy" id="3031130"/>
    <lineage>
        <taxon>Bacteria</taxon>
        <taxon>Pseudomonadati</taxon>
        <taxon>Pseudomonadota</taxon>
        <taxon>Alphaproteobacteria</taxon>
        <taxon>Sphingomonadales</taxon>
        <taxon>Sphingomonadaceae</taxon>
        <taxon>Novosphingobium</taxon>
    </lineage>
</organism>
<sequence>MLALLGAVALAGCAVPPPPQQGPAPLIHARIGRTVMVDGPKVTPLAVLEDSRCPMNARCVWAGRVRISARIDLGARSETRELTQGEPIRVADGTLELVEVQPDRRTDTTIAPRDYRFGLRFMGGV</sequence>
<comment type="caution">
    <text evidence="1">The sequence shown here is derived from an EMBL/GenBank/DDBJ whole genome shotgun (WGS) entry which is preliminary data.</text>
</comment>
<reference evidence="1 2" key="1">
    <citation type="submission" date="2023-03" db="EMBL/GenBank/DDBJ databases">
        <title>NovoSphingobium album sp. nov. isolated from polycyclic aromatic hydrocarbons- and heavy-metal polluted soil.</title>
        <authorList>
            <person name="Liu Z."/>
            <person name="Wang K."/>
        </authorList>
    </citation>
    <scope>NUCLEOTIDE SEQUENCE [LARGE SCALE GENOMIC DNA]</scope>
    <source>
        <strain evidence="1 2">H3SJ31-1</strain>
    </source>
</reference>
<accession>A0ABT5WUD0</accession>
<gene>
    <name evidence="1" type="ORF">PYV00_17525</name>
</gene>
<keyword evidence="2" id="KW-1185">Reference proteome</keyword>
<dbReference type="EMBL" id="JARESE010000062">
    <property type="protein sequence ID" value="MDE8653502.1"/>
    <property type="molecule type" value="Genomic_DNA"/>
</dbReference>
<name>A0ABT5WUD0_9SPHN</name>
<dbReference type="Proteomes" id="UP001216253">
    <property type="component" value="Unassembled WGS sequence"/>
</dbReference>
<protein>
    <recommendedName>
        <fullName evidence="3">Lipoprotein</fullName>
    </recommendedName>
</protein>
<evidence type="ECO:0000313" key="1">
    <source>
        <dbReference type="EMBL" id="MDE8653502.1"/>
    </source>
</evidence>
<evidence type="ECO:0000313" key="2">
    <source>
        <dbReference type="Proteomes" id="UP001216253"/>
    </source>
</evidence>